<accession>A0A0P0NWQ6</accession>
<organism evidence="1 2">
    <name type="scientific">Caulobacter henricii</name>
    <dbReference type="NCBI Taxonomy" id="69395"/>
    <lineage>
        <taxon>Bacteria</taxon>
        <taxon>Pseudomonadati</taxon>
        <taxon>Pseudomonadota</taxon>
        <taxon>Alphaproteobacteria</taxon>
        <taxon>Caulobacterales</taxon>
        <taxon>Caulobacteraceae</taxon>
        <taxon>Caulobacter</taxon>
    </lineage>
</organism>
<name>A0A0P0NWQ6_9CAUL</name>
<proteinExistence type="predicted"/>
<evidence type="ECO:0000313" key="1">
    <source>
        <dbReference type="EMBL" id="ALL12460.1"/>
    </source>
</evidence>
<dbReference type="EMBL" id="CP013002">
    <property type="protein sequence ID" value="ALL12460.1"/>
    <property type="molecule type" value="Genomic_DNA"/>
</dbReference>
<dbReference type="OrthoDB" id="7848479at2"/>
<sequence length="142" mass="16263">MKGTPPEEVFPAIGTVENPAIFYDGRDLLLCYEVAPVDDGGTVILAFSDVIFFEQNPHNVEGLRDYKYPIRAWDFTEVWGSDRTKRWRALGCRFWTISFNDVTVEIVFSEVRQVHQVREPNAPHDALLEFLRTEYGSTPAGH</sequence>
<keyword evidence="2" id="KW-1185">Reference proteome</keyword>
<dbReference type="Proteomes" id="UP000056905">
    <property type="component" value="Chromosome"/>
</dbReference>
<reference evidence="1 2" key="1">
    <citation type="submission" date="2015-10" db="EMBL/GenBank/DDBJ databases">
        <title>Conservation of the essential genome among Caulobacter and Brevundimonas species.</title>
        <authorList>
            <person name="Scott D."/>
            <person name="Ely B."/>
        </authorList>
    </citation>
    <scope>NUCLEOTIDE SEQUENCE [LARGE SCALE GENOMIC DNA]</scope>
    <source>
        <strain evidence="1 2">CB4</strain>
    </source>
</reference>
<evidence type="ECO:0000313" key="2">
    <source>
        <dbReference type="Proteomes" id="UP000056905"/>
    </source>
</evidence>
<dbReference type="KEGG" id="chq:AQ619_03320"/>
<dbReference type="RefSeq" id="WP_062144221.1">
    <property type="nucleotide sequence ID" value="NZ_CP013002.1"/>
</dbReference>
<dbReference type="AlphaFoldDB" id="A0A0P0NWQ6"/>
<protein>
    <submittedName>
        <fullName evidence="1">Uncharacterized protein</fullName>
    </submittedName>
</protein>
<gene>
    <name evidence="1" type="ORF">AQ619_03320</name>
</gene>